<reference evidence="2" key="2">
    <citation type="submission" date="2015-07" db="EMBL/GenBank/DDBJ databases">
        <title>Contrasting host-pathogen interactions and genome evolution in two generalist and specialist microsporidian pathogens of mosquitoes.</title>
        <authorList>
            <consortium name="The Broad Institute Genomics Platform"/>
            <consortium name="The Broad Institute Genome Sequencing Center for Infectious Disease"/>
            <person name="Cuomo C.A."/>
            <person name="Sanscrainte N.D."/>
            <person name="Goldberg J.M."/>
            <person name="Heiman D."/>
            <person name="Young S."/>
            <person name="Zeng Q."/>
            <person name="Becnel J.J."/>
            <person name="Birren B.W."/>
        </authorList>
    </citation>
    <scope>NUCLEOTIDE SEQUENCE [LARGE SCALE GENOMIC DNA]</scope>
    <source>
        <strain evidence="2">USNM 41457</strain>
    </source>
</reference>
<dbReference type="EMBL" id="AFBI03000115">
    <property type="protein sequence ID" value="EJW01752.1"/>
    <property type="molecule type" value="Genomic_DNA"/>
</dbReference>
<dbReference type="HOGENOM" id="CLU_1796449_0_0_1"/>
<comment type="caution">
    <text evidence="1">The sequence shown here is derived from an EMBL/GenBank/DDBJ whole genome shotgun (WGS) entry which is preliminary data.</text>
</comment>
<dbReference type="InParanoid" id="J9DK61"/>
<accession>J9DK61</accession>
<keyword evidence="2" id="KW-1185">Reference proteome</keyword>
<sequence>MYMKKANSFSNMFNTKMIGFYGSESNLEDSQGYKGINEIGKCTRLFCSEGDIYNEMYSIKTRINSAAKVVDKNIVTGMDYKKIFNAKIDCFEKECFKKESIYADYNSGKKECSRKDFINANDHRAKNKEYSNKKTIIVLAIIVA</sequence>
<name>J9DK61_EDHAE</name>
<dbReference type="AlphaFoldDB" id="J9DK61"/>
<evidence type="ECO:0000313" key="2">
    <source>
        <dbReference type="Proteomes" id="UP000003163"/>
    </source>
</evidence>
<proteinExistence type="predicted"/>
<gene>
    <name evidence="1" type="ORF">EDEG_03733</name>
</gene>
<organism evidence="1 2">
    <name type="scientific">Edhazardia aedis (strain USNM 41457)</name>
    <name type="common">Microsporidian parasite</name>
    <dbReference type="NCBI Taxonomy" id="1003232"/>
    <lineage>
        <taxon>Eukaryota</taxon>
        <taxon>Fungi</taxon>
        <taxon>Fungi incertae sedis</taxon>
        <taxon>Microsporidia</taxon>
        <taxon>Edhazardia</taxon>
    </lineage>
</organism>
<dbReference type="VEuPathDB" id="MicrosporidiaDB:EDEG_03733"/>
<dbReference type="Proteomes" id="UP000003163">
    <property type="component" value="Unassembled WGS sequence"/>
</dbReference>
<protein>
    <submittedName>
        <fullName evidence="1">Uncharacterized protein</fullName>
    </submittedName>
</protein>
<reference evidence="1 2" key="1">
    <citation type="submission" date="2011-08" db="EMBL/GenBank/DDBJ databases">
        <authorList>
            <person name="Liu Z.J."/>
            <person name="Shi F.L."/>
            <person name="Lu J.Q."/>
            <person name="Li M."/>
            <person name="Wang Z.L."/>
        </authorList>
    </citation>
    <scope>NUCLEOTIDE SEQUENCE [LARGE SCALE GENOMIC DNA]</scope>
    <source>
        <strain evidence="1 2">USNM 41457</strain>
    </source>
</reference>
<evidence type="ECO:0000313" key="1">
    <source>
        <dbReference type="EMBL" id="EJW01752.1"/>
    </source>
</evidence>